<evidence type="ECO:0000313" key="3">
    <source>
        <dbReference type="Proteomes" id="UP000515733"/>
    </source>
</evidence>
<sequence length="144" mass="16131">MNAAIDVKHLLPVWEQFRAATDIAPIRDEAHYARMTEMLEALLDETQGDENHPAMGLVDIVGDLIEDYEAEHHPLPETTGVQALKFLMEQHGLKQSDLSEIGSQGVVSEILTGKRELNIRQVRALSERFGFLPQPLFETNTAGR</sequence>
<accession>A0A6S6YF07</accession>
<protein>
    <submittedName>
        <fullName evidence="2">Transcriptional regulator</fullName>
    </submittedName>
</protein>
<proteinExistence type="predicted"/>
<dbReference type="PANTHER" id="PTHR40455:SF1">
    <property type="entry name" value="ANTITOXIN HIGA"/>
    <property type="match status" value="1"/>
</dbReference>
<dbReference type="Gene3D" id="1.10.260.40">
    <property type="entry name" value="lambda repressor-like DNA-binding domains"/>
    <property type="match status" value="1"/>
</dbReference>
<dbReference type="RefSeq" id="WP_197970671.1">
    <property type="nucleotide sequence ID" value="NZ_LR778301.1"/>
</dbReference>
<evidence type="ECO:0000259" key="1">
    <source>
        <dbReference type="PROSITE" id="PS50943"/>
    </source>
</evidence>
<dbReference type="Proteomes" id="UP000515733">
    <property type="component" value="Chromosome"/>
</dbReference>
<dbReference type="SUPFAM" id="SSF47413">
    <property type="entry name" value="lambda repressor-like DNA-binding domains"/>
    <property type="match status" value="1"/>
</dbReference>
<dbReference type="InterPro" id="IPR010982">
    <property type="entry name" value="Lambda_DNA-bd_dom_sf"/>
</dbReference>
<dbReference type="InterPro" id="IPR001387">
    <property type="entry name" value="Cro/C1-type_HTH"/>
</dbReference>
<dbReference type="PANTHER" id="PTHR40455">
    <property type="entry name" value="ANTITOXIN HIGA"/>
    <property type="match status" value="1"/>
</dbReference>
<dbReference type="EMBL" id="LR778301">
    <property type="protein sequence ID" value="CAB1371148.1"/>
    <property type="molecule type" value="Genomic_DNA"/>
</dbReference>
<dbReference type="InterPro" id="IPR039060">
    <property type="entry name" value="Antitox_HigA"/>
</dbReference>
<dbReference type="SMART" id="SM00530">
    <property type="entry name" value="HTH_XRE"/>
    <property type="match status" value="1"/>
</dbReference>
<keyword evidence="3" id="KW-1185">Reference proteome</keyword>
<dbReference type="AlphaFoldDB" id="A0A6S6YF07"/>
<dbReference type="PROSITE" id="PS50943">
    <property type="entry name" value="HTH_CROC1"/>
    <property type="match status" value="1"/>
</dbReference>
<gene>
    <name evidence="2" type="ORF">DENOEST_3994</name>
</gene>
<feature type="domain" description="HTH cro/C1-type" evidence="1">
    <location>
        <begin position="84"/>
        <end position="136"/>
    </location>
</feature>
<dbReference type="KEGG" id="doe:DENOEST_3994"/>
<dbReference type="GO" id="GO:0001046">
    <property type="term" value="F:core promoter sequence-specific DNA binding"/>
    <property type="evidence" value="ECO:0007669"/>
    <property type="project" value="TreeGrafter"/>
</dbReference>
<organism evidence="2 3">
    <name type="scientific">Denitratisoma oestradiolicum</name>
    <dbReference type="NCBI Taxonomy" id="311182"/>
    <lineage>
        <taxon>Bacteria</taxon>
        <taxon>Pseudomonadati</taxon>
        <taxon>Pseudomonadota</taxon>
        <taxon>Betaproteobacteria</taxon>
        <taxon>Nitrosomonadales</taxon>
        <taxon>Sterolibacteriaceae</taxon>
        <taxon>Denitratisoma</taxon>
    </lineage>
</organism>
<name>A0A6S6YF07_9PROT</name>
<evidence type="ECO:0000313" key="2">
    <source>
        <dbReference type="EMBL" id="CAB1371148.1"/>
    </source>
</evidence>
<dbReference type="GO" id="GO:0006355">
    <property type="term" value="P:regulation of DNA-templated transcription"/>
    <property type="evidence" value="ECO:0007669"/>
    <property type="project" value="InterPro"/>
</dbReference>
<reference evidence="2 3" key="1">
    <citation type="submission" date="2020-03" db="EMBL/GenBank/DDBJ databases">
        <authorList>
            <consortium name="Genoscope - CEA"/>
            <person name="William W."/>
        </authorList>
    </citation>
    <scope>NUCLEOTIDE SEQUENCE [LARGE SCALE GENOMIC DNA]</scope>
    <source>
        <strain evidence="3">DSM 16959</strain>
    </source>
</reference>